<comment type="subunit">
    <text evidence="4">MCR is a hexamer of two alpha, two beta, and two gamma chains, forming a dimer of heterotrimers.</text>
</comment>
<proteinExistence type="inferred from homology"/>
<comment type="subunit">
    <text evidence="8">Hexamer of two alpha, two beta, and two gamma chains.</text>
</comment>
<dbReference type="GO" id="GO:0015948">
    <property type="term" value="P:methanogenesis"/>
    <property type="evidence" value="ECO:0007669"/>
    <property type="project" value="UniProtKB-UniRule"/>
</dbReference>
<dbReference type="GO" id="GO:0050524">
    <property type="term" value="F:coenzyme-B sulfoethylthiotransferase activity"/>
    <property type="evidence" value="ECO:0007669"/>
    <property type="project" value="UniProtKB-UniRule"/>
</dbReference>
<sequence length="267" mass="30559">MTYKAQFYPGNSIIAENRRKHMNPEHKFKKVRDVSDEGIVKILGHRNPGESYKTVHPPLAEMADDGDIIKHIVEASPGAKEGIRIRYIQFADSMYNAPAQPYDRARTYMWRYRGVDTGTLSGRQVIEIREQDLEKISKELIETDIFDPARSGMRGATVHGHSLRLDENGLMFDGLQRYMYDEKTGHVNYVKDQVGRPLDEKIDVGAPLDEDYLRKITTIYREDNVGLRQDKEALEVIETIHTSRTEGGYGLGVFSKDLKKKLGEKNE</sequence>
<protein>
    <recommendedName>
        <fullName evidence="8">Methyl-coenzyme M reductase subunit gamma</fullName>
        <ecNumber evidence="8">2.8.4.1</ecNumber>
    </recommendedName>
</protein>
<dbReference type="InterPro" id="IPR036994">
    <property type="entry name" value="Me_CoM_Rdtase_gsu_sf"/>
</dbReference>
<evidence type="ECO:0000256" key="1">
    <source>
        <dbReference type="ARBA" id="ARBA00001952"/>
    </source>
</evidence>
<dbReference type="NCBIfam" id="TIGR03259">
    <property type="entry name" value="met_CoM_red_gam"/>
    <property type="match status" value="1"/>
</dbReference>
<keyword evidence="6 8" id="KW-0484">Methanogenesis</keyword>
<organism evidence="9 10">
    <name type="scientific">Methanobrevibacter oralis</name>
    <dbReference type="NCBI Taxonomy" id="66851"/>
    <lineage>
        <taxon>Archaea</taxon>
        <taxon>Methanobacteriati</taxon>
        <taxon>Methanobacteriota</taxon>
        <taxon>Methanomada group</taxon>
        <taxon>Methanobacteria</taxon>
        <taxon>Methanobacteriales</taxon>
        <taxon>Methanobacteriaceae</taxon>
        <taxon>Methanobrevibacter</taxon>
    </lineage>
</organism>
<accession>A0A166CBI5</accession>
<dbReference type="Proteomes" id="UP000077428">
    <property type="component" value="Unassembled WGS sequence"/>
</dbReference>
<name>A0A166CBI5_METOA</name>
<evidence type="ECO:0000256" key="3">
    <source>
        <dbReference type="ARBA" id="ARBA00008740"/>
    </source>
</evidence>
<dbReference type="InterPro" id="IPR009024">
    <property type="entry name" value="Me_CoM_Rdtase_Fd-like_fold"/>
</dbReference>
<evidence type="ECO:0000256" key="4">
    <source>
        <dbReference type="ARBA" id="ARBA00011155"/>
    </source>
</evidence>
<dbReference type="EC" id="2.8.4.1" evidence="8"/>
<dbReference type="Gene3D" id="3.90.320.20">
    <property type="entry name" value="Methyl-coenzyme M reductase, gamma subunit"/>
    <property type="match status" value="1"/>
</dbReference>
<evidence type="ECO:0000256" key="6">
    <source>
        <dbReference type="ARBA" id="ARBA00022994"/>
    </source>
</evidence>
<dbReference type="RefSeq" id="WP_042694805.1">
    <property type="nucleotide sequence ID" value="NZ_CABMAB010000050.1"/>
</dbReference>
<comment type="caution">
    <text evidence="9">The sequence shown here is derived from an EMBL/GenBank/DDBJ whole genome shotgun (WGS) entry which is preliminary data.</text>
</comment>
<dbReference type="PIRSF" id="PIRSF000264">
    <property type="entry name" value="Meth_CoM_rd_gama"/>
    <property type="match status" value="1"/>
</dbReference>
<evidence type="ECO:0000256" key="7">
    <source>
        <dbReference type="ARBA" id="ARBA00047772"/>
    </source>
</evidence>
<keyword evidence="10" id="KW-1185">Reference proteome</keyword>
<gene>
    <name evidence="9" type="ORF">MBORA_10080</name>
</gene>
<evidence type="ECO:0000256" key="5">
    <source>
        <dbReference type="ARBA" id="ARBA00022679"/>
    </source>
</evidence>
<comment type="similarity">
    <text evidence="3">Belongs to the methyl-coenzyme M reductase gamma subunit family.</text>
</comment>
<comment type="pathway">
    <text evidence="2 8">One-carbon metabolism; methyl-coenzyme M reduction; methane from methyl-coenzyme M: step 1/1.</text>
</comment>
<reference evidence="10" key="1">
    <citation type="journal article" date="2016" name="Genome Announc.">
        <title>Draft Genome Sequences of Methanobrevibacter curvatus DSM11111, Methanobrevibacter cuticularis DSM11139, Methanobrevibacter filiformis DSM11501, and Methanobrevibacter oralis DSM7256.</title>
        <authorList>
            <person name="Poehlein A."/>
            <person name="Seedorf H."/>
        </authorList>
    </citation>
    <scope>NUCLEOTIDE SEQUENCE [LARGE SCALE GENOMIC DNA]</scope>
    <source>
        <strain evidence="10">DSM 7256 / JCM 30027 / ZR</strain>
    </source>
</reference>
<dbReference type="STRING" id="66851.MBORA_10080"/>
<evidence type="ECO:0000256" key="2">
    <source>
        <dbReference type="ARBA" id="ARBA00005149"/>
    </source>
</evidence>
<comment type="catalytic activity">
    <reaction evidence="7">
        <text>coenzyme B + methyl-coenzyme M = methane + coenzyme M-coenzyme B heterodisulfide</text>
        <dbReference type="Rhea" id="RHEA:12532"/>
        <dbReference type="ChEBI" id="CHEBI:16183"/>
        <dbReference type="ChEBI" id="CHEBI:58286"/>
        <dbReference type="ChEBI" id="CHEBI:58411"/>
        <dbReference type="ChEBI" id="CHEBI:58596"/>
        <dbReference type="EC" id="2.8.4.1"/>
    </reaction>
    <physiologicalReaction direction="left-to-right" evidence="7">
        <dbReference type="Rhea" id="RHEA:12533"/>
    </physiologicalReaction>
</comment>
<dbReference type="Pfam" id="PF02240">
    <property type="entry name" value="MCR_gamma"/>
    <property type="match status" value="1"/>
</dbReference>
<evidence type="ECO:0000313" key="10">
    <source>
        <dbReference type="Proteomes" id="UP000077428"/>
    </source>
</evidence>
<dbReference type="UniPathway" id="UPA00646">
    <property type="reaction ID" value="UER00699"/>
</dbReference>
<evidence type="ECO:0000256" key="8">
    <source>
        <dbReference type="PIRNR" id="PIRNR000264"/>
    </source>
</evidence>
<dbReference type="InterPro" id="IPR003178">
    <property type="entry name" value="Me_CoM_Rdtase_gsu"/>
</dbReference>
<comment type="cofactor">
    <cofactor evidence="1">
        <name>coenzyme F430</name>
        <dbReference type="ChEBI" id="CHEBI:60540"/>
    </cofactor>
</comment>
<dbReference type="EMBL" id="LWMU01000061">
    <property type="protein sequence ID" value="KZX12897.1"/>
    <property type="molecule type" value="Genomic_DNA"/>
</dbReference>
<dbReference type="AlphaFoldDB" id="A0A166CBI5"/>
<keyword evidence="5 8" id="KW-0808">Transferase</keyword>
<dbReference type="SUPFAM" id="SSF55088">
    <property type="entry name" value="Methyl-coenzyme M reductase subunits"/>
    <property type="match status" value="1"/>
</dbReference>
<evidence type="ECO:0000313" key="9">
    <source>
        <dbReference type="EMBL" id="KZX12897.1"/>
    </source>
</evidence>
<dbReference type="OrthoDB" id="52520at2157"/>
<dbReference type="PATRIC" id="fig|66851.6.peg.1109"/>